<dbReference type="Gene3D" id="2.130.10.10">
    <property type="entry name" value="YVTN repeat-like/Quinoprotein amine dehydrogenase"/>
    <property type="match status" value="4"/>
</dbReference>
<sequence length="1136" mass="122732">MIKNYLIVSLLCSFLGFSQYNPSAPWMTNINTAKNGEATIDEIVEAFNTYWSTRDKKAKGSGYKPFMRWEYYWRNLTNEEGYIIPSEQFWNAWRQKNQVKANRNNTSRALPTSNWQPVGPFTHTNTGSWSSGQGRVNIVHVDPSNPNIIYLGSPAGGIWKSTNNGTTWTPLTDELPQIGVSGIAVDYSNSNTIYIATGDKDAGDTYSVGVYKSTDGGVTWNATGTMGGSNPSRAGDLIIHPTNNQILWCATNNGIYKTINAGTSWTRVQTGSFSQGNIRLKPGDPSTVYAVTSNAFYRSTDTGTTFTQVSTGLPATSGRFVMDVTPANPEYIYILSSKLSTDNYNFQGIYRSTDGGTTFTARNTTTNIFENTTSPSQAWYDLALGISSTNAEEIYTGCLNVWKSTNGGTNLTKINSWSNPTGPSYTHADIHYLGFHGTKLFAGTDGGIYVSSNNGTNFTDLTAGAQISQFYKISVAKQSSANMVGGLQDNGGHAYSGSQWKNYYGADGMDTAINPTNQNQYYGFIQYGNSLYISNNAGNSNSGSVSSPGGVNGNWVTPLIANNSGELFSGFAGLYKLVGSAWVQQNVSPLGTGNLDEIAVDPSNDDVMYVANGVGLYKSTDRGVNFTNVFNSVNGNITFIEVHSTDSNIVYLVTEGASGKVLKSTNGGVTFTDFSTGLPSIGKECIVHQGRNTDNPLYVGTSLGVYYRDDSMSSWSPFDTNLPNVSVRDLEINLEDAKLIAATYGRGIWQTDIPVQVPPIDLKFVSIQNPGININCGGSVAPQVEVKNNGTTSISSVTVNYTIDGTPYNYVWNNALASAASAVINLPSATLTRGTHVLNVTATTTSDAYSDNNSGSTTFYVNDGGVVGVVNPFTNTTDALISYNEGGTGSLWVRGTRTGTMTTSGNTVYTTNLTGNYPDATKSYLVSQCYNLSNVINPQISFAMKFDLEQNWDVVYVQYSTNFGASWTVLGTMGAGWYNSNRTQATTGSDCYNCPGAQWTGTNTTLTTYTYPLNALNSETNVIFRIVFHSDESANQLGVNIDDFVINGTLSNQNFELQNIVLYPNPSKGIFNIALGTIEPSAIDVYDVTGKIVWSKKDFAISNAEVSLDLSAVAQGIYFVKISANNQSTVKRIIKE</sequence>
<reference evidence="6 7" key="1">
    <citation type="submission" date="2020-10" db="EMBL/GenBank/DDBJ databases">
        <title>The genome sequence of Flavobacterium aquaticum 1Y8A.</title>
        <authorList>
            <person name="Liu Y."/>
        </authorList>
    </citation>
    <scope>NUCLEOTIDE SEQUENCE [LARGE SCALE GENOMIC DNA]</scope>
    <source>
        <strain evidence="6 7">1Y8A</strain>
    </source>
</reference>
<dbReference type="EMBL" id="JADFTZ010000001">
    <property type="protein sequence ID" value="MBE9575657.1"/>
    <property type="molecule type" value="Genomic_DNA"/>
</dbReference>
<dbReference type="Gene3D" id="2.60.120.260">
    <property type="entry name" value="Galactose-binding domain-like"/>
    <property type="match status" value="1"/>
</dbReference>
<dbReference type="PANTHER" id="PTHR43739">
    <property type="entry name" value="XYLOGLUCANASE (EUROFUNG)"/>
    <property type="match status" value="1"/>
</dbReference>
<accession>A0ABR9WP29</accession>
<dbReference type="CDD" id="cd15482">
    <property type="entry name" value="Sialidase_non-viral"/>
    <property type="match status" value="1"/>
</dbReference>
<feature type="domain" description="Secretion system C-terminal sorting" evidence="5">
    <location>
        <begin position="1062"/>
        <end position="1134"/>
    </location>
</feature>
<comment type="caution">
    <text evidence="6">The sequence shown here is derived from an EMBL/GenBank/DDBJ whole genome shotgun (WGS) entry which is preliminary data.</text>
</comment>
<protein>
    <submittedName>
        <fullName evidence="6">T9SS type A sorting domain-containing protein</fullName>
    </submittedName>
</protein>
<evidence type="ECO:0000256" key="3">
    <source>
        <dbReference type="SAM" id="SignalP"/>
    </source>
</evidence>
<dbReference type="Pfam" id="PF18962">
    <property type="entry name" value="Por_Secre_tail"/>
    <property type="match status" value="1"/>
</dbReference>
<dbReference type="InterPro" id="IPR015943">
    <property type="entry name" value="WD40/YVTN_repeat-like_dom_sf"/>
</dbReference>
<evidence type="ECO:0000313" key="6">
    <source>
        <dbReference type="EMBL" id="MBE9575657.1"/>
    </source>
</evidence>
<dbReference type="InterPro" id="IPR052025">
    <property type="entry name" value="Xyloglucanase_GH74"/>
</dbReference>
<keyword evidence="1 3" id="KW-0732">Signal</keyword>
<evidence type="ECO:0000259" key="5">
    <source>
        <dbReference type="Pfam" id="PF18962"/>
    </source>
</evidence>
<dbReference type="InterPro" id="IPR013783">
    <property type="entry name" value="Ig-like_fold"/>
</dbReference>
<keyword evidence="7" id="KW-1185">Reference proteome</keyword>
<feature type="chain" id="PRO_5047367025" evidence="3">
    <location>
        <begin position="24"/>
        <end position="1136"/>
    </location>
</feature>
<evidence type="ECO:0000259" key="4">
    <source>
        <dbReference type="Pfam" id="PF15902"/>
    </source>
</evidence>
<dbReference type="Pfam" id="PF15902">
    <property type="entry name" value="Sortilin-Vps10"/>
    <property type="match status" value="1"/>
</dbReference>
<dbReference type="Proteomes" id="UP000656274">
    <property type="component" value="Unassembled WGS sequence"/>
</dbReference>
<feature type="signal peptide" evidence="3">
    <location>
        <begin position="1"/>
        <end position="23"/>
    </location>
</feature>
<evidence type="ECO:0000256" key="1">
    <source>
        <dbReference type="ARBA" id="ARBA00022729"/>
    </source>
</evidence>
<dbReference type="Gene3D" id="2.60.40.10">
    <property type="entry name" value="Immunoglobulins"/>
    <property type="match status" value="1"/>
</dbReference>
<evidence type="ECO:0000256" key="2">
    <source>
        <dbReference type="ARBA" id="ARBA00022737"/>
    </source>
</evidence>
<dbReference type="PANTHER" id="PTHR43739:SF5">
    <property type="entry name" value="EXO-ALPHA-SIALIDASE"/>
    <property type="match status" value="1"/>
</dbReference>
<organism evidence="6 7">
    <name type="scientific">Flavobacterium proteolyticum</name>
    <dbReference type="NCBI Taxonomy" id="2911683"/>
    <lineage>
        <taxon>Bacteria</taxon>
        <taxon>Pseudomonadati</taxon>
        <taxon>Bacteroidota</taxon>
        <taxon>Flavobacteriia</taxon>
        <taxon>Flavobacteriales</taxon>
        <taxon>Flavobacteriaceae</taxon>
        <taxon>Flavobacterium</taxon>
    </lineage>
</organism>
<feature type="domain" description="Sortilin N-terminal" evidence="4">
    <location>
        <begin position="255"/>
        <end position="370"/>
    </location>
</feature>
<evidence type="ECO:0000313" key="7">
    <source>
        <dbReference type="Proteomes" id="UP000656274"/>
    </source>
</evidence>
<keyword evidence="2" id="KW-0677">Repeat</keyword>
<gene>
    <name evidence="6" type="ORF">IM755_02960</name>
</gene>
<dbReference type="InterPro" id="IPR031778">
    <property type="entry name" value="Sortilin_N"/>
</dbReference>
<proteinExistence type="predicted"/>
<dbReference type="RefSeq" id="WP_194093547.1">
    <property type="nucleotide sequence ID" value="NZ_JADFTZ010000001.1"/>
</dbReference>
<dbReference type="InterPro" id="IPR026444">
    <property type="entry name" value="Secre_tail"/>
</dbReference>
<name>A0ABR9WP29_9FLAO</name>
<dbReference type="NCBIfam" id="TIGR04183">
    <property type="entry name" value="Por_Secre_tail"/>
    <property type="match status" value="1"/>
</dbReference>
<dbReference type="SUPFAM" id="SSF110296">
    <property type="entry name" value="Oligoxyloglucan reducing end-specific cellobiohydrolase"/>
    <property type="match status" value="2"/>
</dbReference>